<accession>A0A183KFR3</accession>
<dbReference type="Proteomes" id="UP000279833">
    <property type="component" value="Unassembled WGS sequence"/>
</dbReference>
<proteinExistence type="predicted"/>
<feature type="signal peptide" evidence="1">
    <location>
        <begin position="1"/>
        <end position="17"/>
    </location>
</feature>
<dbReference type="EMBL" id="UZAK01036210">
    <property type="protein sequence ID" value="VDP54362.1"/>
    <property type="molecule type" value="Genomic_DNA"/>
</dbReference>
<evidence type="ECO:0000313" key="3">
    <source>
        <dbReference type="Proteomes" id="UP000279833"/>
    </source>
</evidence>
<organism evidence="4">
    <name type="scientific">Schistosoma curassoni</name>
    <dbReference type="NCBI Taxonomy" id="6186"/>
    <lineage>
        <taxon>Eukaryota</taxon>
        <taxon>Metazoa</taxon>
        <taxon>Spiralia</taxon>
        <taxon>Lophotrochozoa</taxon>
        <taxon>Platyhelminthes</taxon>
        <taxon>Trematoda</taxon>
        <taxon>Digenea</taxon>
        <taxon>Strigeidida</taxon>
        <taxon>Schistosomatoidea</taxon>
        <taxon>Schistosomatidae</taxon>
        <taxon>Schistosoma</taxon>
    </lineage>
</organism>
<reference evidence="4" key="1">
    <citation type="submission" date="2016-06" db="UniProtKB">
        <authorList>
            <consortium name="WormBaseParasite"/>
        </authorList>
    </citation>
    <scope>IDENTIFICATION</scope>
</reference>
<sequence>MIITLLLEFEVFNLLTTVVDDDGDEEVAVAAENKVTGIYGPVLFNPILSG</sequence>
<protein>
    <submittedName>
        <fullName evidence="2 4">Uncharacterized protein</fullName>
    </submittedName>
</protein>
<dbReference type="WBParaSite" id="SCUD_0001386201-mRNA-1">
    <property type="protein sequence ID" value="SCUD_0001386201-mRNA-1"/>
    <property type="gene ID" value="SCUD_0001386201"/>
</dbReference>
<evidence type="ECO:0000313" key="4">
    <source>
        <dbReference type="WBParaSite" id="SCUD_0001386201-mRNA-1"/>
    </source>
</evidence>
<dbReference type="AlphaFoldDB" id="A0A183KFR3"/>
<reference evidence="2 3" key="2">
    <citation type="submission" date="2018-11" db="EMBL/GenBank/DDBJ databases">
        <authorList>
            <consortium name="Pathogen Informatics"/>
        </authorList>
    </citation>
    <scope>NUCLEOTIDE SEQUENCE [LARGE SCALE GENOMIC DNA]</scope>
    <source>
        <strain evidence="2">Dakar</strain>
        <strain evidence="3">Dakar, Senegal</strain>
    </source>
</reference>
<evidence type="ECO:0000313" key="2">
    <source>
        <dbReference type="EMBL" id="VDP54362.1"/>
    </source>
</evidence>
<evidence type="ECO:0000256" key="1">
    <source>
        <dbReference type="SAM" id="SignalP"/>
    </source>
</evidence>
<feature type="chain" id="PRO_5043140827" evidence="1">
    <location>
        <begin position="18"/>
        <end position="50"/>
    </location>
</feature>
<gene>
    <name evidence="2" type="ORF">SCUD_LOCUS13859</name>
</gene>
<keyword evidence="3" id="KW-1185">Reference proteome</keyword>
<keyword evidence="1" id="KW-0732">Signal</keyword>
<name>A0A183KFR3_9TREM</name>